<keyword evidence="2" id="KW-0479">Metal-binding</keyword>
<keyword evidence="2" id="KW-0349">Heme</keyword>
<keyword evidence="2" id="KW-0560">Oxidoreductase</keyword>
<evidence type="ECO:0008006" key="5">
    <source>
        <dbReference type="Google" id="ProtNLM"/>
    </source>
</evidence>
<dbReference type="SUPFAM" id="SSF48264">
    <property type="entry name" value="Cytochrome P450"/>
    <property type="match status" value="1"/>
</dbReference>
<evidence type="ECO:0000313" key="3">
    <source>
        <dbReference type="EMBL" id="MED6198457.1"/>
    </source>
</evidence>
<dbReference type="PANTHER" id="PTHR47950">
    <property type="entry name" value="CYTOCHROME P450, FAMILY 76, SUBFAMILY C, POLYPEPTIDE 5-RELATED"/>
    <property type="match status" value="1"/>
</dbReference>
<reference evidence="3 4" key="1">
    <citation type="journal article" date="2023" name="Plants (Basel)">
        <title>Bridging the Gap: Combining Genomics and Transcriptomics Approaches to Understand Stylosanthes scabra, an Orphan Legume from the Brazilian Caatinga.</title>
        <authorList>
            <person name="Ferreira-Neto J.R.C."/>
            <person name="da Silva M.D."/>
            <person name="Binneck E."/>
            <person name="de Melo N.F."/>
            <person name="da Silva R.H."/>
            <person name="de Melo A.L.T.M."/>
            <person name="Pandolfi V."/>
            <person name="Bustamante F.O."/>
            <person name="Brasileiro-Vidal A.C."/>
            <person name="Benko-Iseppon A.M."/>
        </authorList>
    </citation>
    <scope>NUCLEOTIDE SEQUENCE [LARGE SCALE GENOMIC DNA]</scope>
    <source>
        <tissue evidence="3">Leaves</tissue>
    </source>
</reference>
<evidence type="ECO:0000256" key="2">
    <source>
        <dbReference type="RuleBase" id="RU000461"/>
    </source>
</evidence>
<keyword evidence="4" id="KW-1185">Reference proteome</keyword>
<keyword evidence="2" id="KW-0503">Monooxygenase</keyword>
<gene>
    <name evidence="3" type="ORF">PIB30_066397</name>
</gene>
<dbReference type="InterPro" id="IPR001128">
    <property type="entry name" value="Cyt_P450"/>
</dbReference>
<dbReference type="PRINTS" id="PR00385">
    <property type="entry name" value="P450"/>
</dbReference>
<accession>A0ABU6XK58</accession>
<evidence type="ECO:0000313" key="4">
    <source>
        <dbReference type="Proteomes" id="UP001341840"/>
    </source>
</evidence>
<comment type="similarity">
    <text evidence="1 2">Belongs to the cytochrome P450 family.</text>
</comment>
<dbReference type="InterPro" id="IPR036396">
    <property type="entry name" value="Cyt_P450_sf"/>
</dbReference>
<dbReference type="Gene3D" id="1.10.630.10">
    <property type="entry name" value="Cytochrome P450"/>
    <property type="match status" value="1"/>
</dbReference>
<dbReference type="PANTHER" id="PTHR47950:SF16">
    <property type="entry name" value="CYTOCHROME P450 FAMILY PROTEIN"/>
    <property type="match status" value="1"/>
</dbReference>
<sequence>DLLVAGTETIAYVLERAMTEVLHNPKVMLKAKEELEENIGRGNPIDESDILKLPYLQAIVKESLRLYPPAPVLFPRKAKEDVEISSGYRIPKGARVLINEWAICRNPNVWDNANLFLPERFLGSTIDVKGRHFQLTPFGSGRRICPGLTLAMRMIHVMLGSLINSFDWKLGNMNKDQPLKAIPVPVIIIKQ</sequence>
<keyword evidence="2" id="KW-0408">Iron</keyword>
<proteinExistence type="inferred from homology"/>
<comment type="caution">
    <text evidence="3">The sequence shown here is derived from an EMBL/GenBank/DDBJ whole genome shotgun (WGS) entry which is preliminary data.</text>
</comment>
<dbReference type="EMBL" id="JASCZI010212125">
    <property type="protein sequence ID" value="MED6198457.1"/>
    <property type="molecule type" value="Genomic_DNA"/>
</dbReference>
<protein>
    <recommendedName>
        <fullName evidence="5">Cytochrome P450 76AD1-like protein</fullName>
    </recommendedName>
</protein>
<dbReference type="InterPro" id="IPR002401">
    <property type="entry name" value="Cyt_P450_E_grp-I"/>
</dbReference>
<feature type="non-terminal residue" evidence="3">
    <location>
        <position position="1"/>
    </location>
</feature>
<dbReference type="PRINTS" id="PR00463">
    <property type="entry name" value="EP450I"/>
</dbReference>
<organism evidence="3 4">
    <name type="scientific">Stylosanthes scabra</name>
    <dbReference type="NCBI Taxonomy" id="79078"/>
    <lineage>
        <taxon>Eukaryota</taxon>
        <taxon>Viridiplantae</taxon>
        <taxon>Streptophyta</taxon>
        <taxon>Embryophyta</taxon>
        <taxon>Tracheophyta</taxon>
        <taxon>Spermatophyta</taxon>
        <taxon>Magnoliopsida</taxon>
        <taxon>eudicotyledons</taxon>
        <taxon>Gunneridae</taxon>
        <taxon>Pentapetalae</taxon>
        <taxon>rosids</taxon>
        <taxon>fabids</taxon>
        <taxon>Fabales</taxon>
        <taxon>Fabaceae</taxon>
        <taxon>Papilionoideae</taxon>
        <taxon>50 kb inversion clade</taxon>
        <taxon>dalbergioids sensu lato</taxon>
        <taxon>Dalbergieae</taxon>
        <taxon>Pterocarpus clade</taxon>
        <taxon>Stylosanthes</taxon>
    </lineage>
</organism>
<dbReference type="PROSITE" id="PS00086">
    <property type="entry name" value="CYTOCHROME_P450"/>
    <property type="match status" value="1"/>
</dbReference>
<name>A0ABU6XK58_9FABA</name>
<evidence type="ECO:0000256" key="1">
    <source>
        <dbReference type="ARBA" id="ARBA00010617"/>
    </source>
</evidence>
<dbReference type="Proteomes" id="UP001341840">
    <property type="component" value="Unassembled WGS sequence"/>
</dbReference>
<dbReference type="InterPro" id="IPR017972">
    <property type="entry name" value="Cyt_P450_CS"/>
</dbReference>
<dbReference type="Pfam" id="PF00067">
    <property type="entry name" value="p450"/>
    <property type="match status" value="1"/>
</dbReference>